<keyword evidence="2" id="KW-1185">Reference proteome</keyword>
<dbReference type="EMBL" id="UZAN01040093">
    <property type="protein sequence ID" value="VDP68432.1"/>
    <property type="molecule type" value="Genomic_DNA"/>
</dbReference>
<reference evidence="3" key="1">
    <citation type="submission" date="2016-06" db="UniProtKB">
        <authorList>
            <consortium name="WormBaseParasite"/>
        </authorList>
    </citation>
    <scope>IDENTIFICATION</scope>
</reference>
<organism evidence="3">
    <name type="scientific">Echinostoma caproni</name>
    <dbReference type="NCBI Taxonomy" id="27848"/>
    <lineage>
        <taxon>Eukaryota</taxon>
        <taxon>Metazoa</taxon>
        <taxon>Spiralia</taxon>
        <taxon>Lophotrochozoa</taxon>
        <taxon>Platyhelminthes</taxon>
        <taxon>Trematoda</taxon>
        <taxon>Digenea</taxon>
        <taxon>Plagiorchiida</taxon>
        <taxon>Echinostomata</taxon>
        <taxon>Echinostomatoidea</taxon>
        <taxon>Echinostomatidae</taxon>
        <taxon>Echinostoma</taxon>
    </lineage>
</organism>
<name>A0A183A817_9TREM</name>
<dbReference type="Proteomes" id="UP000272942">
    <property type="component" value="Unassembled WGS sequence"/>
</dbReference>
<sequence>MIGINQLVAAEFNSIQSSSLATTVATTIGNLSNAISNTKLENSPSIEINRAGYISGTETDINCTDLSKSQSSQSELSVSLCHLERNSANSEADVDSLSEFSPLHSRRRKQIKPQRTKDTEGRLVNIWRDVRITPLSKKEKGKFRSIALS</sequence>
<evidence type="ECO:0000313" key="1">
    <source>
        <dbReference type="EMBL" id="VDP68432.1"/>
    </source>
</evidence>
<protein>
    <submittedName>
        <fullName evidence="3">Homeobox domain-containing protein</fullName>
    </submittedName>
</protein>
<dbReference type="WBParaSite" id="ECPE_0000310501-mRNA-1">
    <property type="protein sequence ID" value="ECPE_0000310501-mRNA-1"/>
    <property type="gene ID" value="ECPE_0000310501"/>
</dbReference>
<reference evidence="1 2" key="2">
    <citation type="submission" date="2018-11" db="EMBL/GenBank/DDBJ databases">
        <authorList>
            <consortium name="Pathogen Informatics"/>
        </authorList>
    </citation>
    <scope>NUCLEOTIDE SEQUENCE [LARGE SCALE GENOMIC DNA]</scope>
    <source>
        <strain evidence="1 2">Egypt</strain>
    </source>
</reference>
<evidence type="ECO:0000313" key="2">
    <source>
        <dbReference type="Proteomes" id="UP000272942"/>
    </source>
</evidence>
<accession>A0A183A817</accession>
<proteinExistence type="predicted"/>
<evidence type="ECO:0000313" key="3">
    <source>
        <dbReference type="WBParaSite" id="ECPE_0000310501-mRNA-1"/>
    </source>
</evidence>
<gene>
    <name evidence="1" type="ORF">ECPE_LOCUS3102</name>
</gene>
<dbReference type="AlphaFoldDB" id="A0A183A817"/>